<dbReference type="PROSITE" id="PS50883">
    <property type="entry name" value="EAL"/>
    <property type="match status" value="1"/>
</dbReference>
<sequence length="695" mass="80175">MTDLEKKKKLDSFLENKNLPFHKMFEVHSDAIYLLDFNGNFVECNQGFTDLTGYRCEELTGKSFLSIVHKDDKSSMKNNFNKSIHGEIARREFRMISKDETVRTVNTDAVPISSNDGETLGLFIIGKDISKQKELESLVYQQDRKFRSLIENSNDIVSLINEDGEVFYRSPSMEREFGYAPDEVQTGYNSLIHPDELERSKQLYVEIINKPNQVIKTELRLLHKNGEWRHVEVSAKNLIHNEDIKGIVVNYHDITALKRAHEEIHHMAYHDFLTGLPNRRFFEDKLELELNKAKETNSKLAVLLIDLDRFKFINDTLGHDIGDRVLKEVSKVLKSCVSEKDMVARIAGDEFVIIISELTDDQRVINVATNIKEKLQFPFIINNYELFATSSIGISIYPDSGEDIKTLLKNSDVAMYLAKQNGKNHHEMYTSTMNINTSKTFSLQNDLRKALVKDQFELYYQPKVDAQTNQIVGAEALIRWHHPNRGLVPPDDFIHLAEELGLIVPIGEWVLRSVCRQLKLWQEEGYQSLKVSLNFSVRQLLQTDIVETISTVLQENRIEGKWLEIEITESMLIEQEAETLKTIEAIRQLGVHIALDDFGTGYSSLGYLRKYKFSTIKLDKLFVKDVHINEESAAITQFITNLSKQLNMNVVAEGVEYEEQLTILRQLKCDELQGYLFSKPKPVNEFEKMLNKHIL</sequence>
<dbReference type="InterPro" id="IPR043128">
    <property type="entry name" value="Rev_trsase/Diguanyl_cyclase"/>
</dbReference>
<dbReference type="OrthoDB" id="9759607at2"/>
<dbReference type="SUPFAM" id="SSF55785">
    <property type="entry name" value="PYP-like sensor domain (PAS domain)"/>
    <property type="match status" value="2"/>
</dbReference>
<dbReference type="Pfam" id="PF00563">
    <property type="entry name" value="EAL"/>
    <property type="match status" value="1"/>
</dbReference>
<dbReference type="InterPro" id="IPR000014">
    <property type="entry name" value="PAS"/>
</dbReference>
<evidence type="ECO:0000259" key="1">
    <source>
        <dbReference type="PROSITE" id="PS50112"/>
    </source>
</evidence>
<dbReference type="Gene3D" id="3.30.70.270">
    <property type="match status" value="1"/>
</dbReference>
<dbReference type="SMART" id="SM00267">
    <property type="entry name" value="GGDEF"/>
    <property type="match status" value="1"/>
</dbReference>
<dbReference type="CDD" id="cd01948">
    <property type="entry name" value="EAL"/>
    <property type="match status" value="1"/>
</dbReference>
<dbReference type="SUPFAM" id="SSF55073">
    <property type="entry name" value="Nucleotide cyclase"/>
    <property type="match status" value="1"/>
</dbReference>
<dbReference type="InterPro" id="IPR001633">
    <property type="entry name" value="EAL_dom"/>
</dbReference>
<gene>
    <name evidence="5" type="ORF">GH741_17765</name>
</gene>
<dbReference type="InterPro" id="IPR035965">
    <property type="entry name" value="PAS-like_dom_sf"/>
</dbReference>
<dbReference type="NCBIfam" id="TIGR00254">
    <property type="entry name" value="GGDEF"/>
    <property type="match status" value="1"/>
</dbReference>
<evidence type="ECO:0000313" key="5">
    <source>
        <dbReference type="EMBL" id="MRH44495.1"/>
    </source>
</evidence>
<dbReference type="InterPro" id="IPR000160">
    <property type="entry name" value="GGDEF_dom"/>
</dbReference>
<dbReference type="InterPro" id="IPR052155">
    <property type="entry name" value="Biofilm_reg_signaling"/>
</dbReference>
<dbReference type="InterPro" id="IPR029787">
    <property type="entry name" value="Nucleotide_cyclase"/>
</dbReference>
<dbReference type="FunFam" id="3.20.20.450:FF:000001">
    <property type="entry name" value="Cyclic di-GMP phosphodiesterase yahA"/>
    <property type="match status" value="1"/>
</dbReference>
<dbReference type="InterPro" id="IPR000700">
    <property type="entry name" value="PAS-assoc_C"/>
</dbReference>
<dbReference type="Pfam" id="PF00990">
    <property type="entry name" value="GGDEF"/>
    <property type="match status" value="1"/>
</dbReference>
<feature type="domain" description="PAC" evidence="2">
    <location>
        <begin position="89"/>
        <end position="141"/>
    </location>
</feature>
<evidence type="ECO:0000259" key="2">
    <source>
        <dbReference type="PROSITE" id="PS50113"/>
    </source>
</evidence>
<dbReference type="Gene3D" id="3.20.20.450">
    <property type="entry name" value="EAL domain"/>
    <property type="match status" value="1"/>
</dbReference>
<reference evidence="5" key="1">
    <citation type="submission" date="2019-11" db="EMBL/GenBank/DDBJ databases">
        <authorList>
            <person name="Li J."/>
        </authorList>
    </citation>
    <scope>NUCLEOTIDE SEQUENCE</scope>
    <source>
        <strain evidence="5">B6B</strain>
    </source>
</reference>
<feature type="domain" description="PAC" evidence="2">
    <location>
        <begin position="215"/>
        <end position="266"/>
    </location>
</feature>
<proteinExistence type="predicted"/>
<organism evidence="5 6">
    <name type="scientific">Aquibacillus halophilus</name>
    <dbReference type="NCBI Taxonomy" id="930132"/>
    <lineage>
        <taxon>Bacteria</taxon>
        <taxon>Bacillati</taxon>
        <taxon>Bacillota</taxon>
        <taxon>Bacilli</taxon>
        <taxon>Bacillales</taxon>
        <taxon>Bacillaceae</taxon>
        <taxon>Aquibacillus</taxon>
    </lineage>
</organism>
<dbReference type="PROSITE" id="PS50113">
    <property type="entry name" value="PAC"/>
    <property type="match status" value="2"/>
</dbReference>
<dbReference type="PANTHER" id="PTHR44757">
    <property type="entry name" value="DIGUANYLATE CYCLASE DGCP"/>
    <property type="match status" value="1"/>
</dbReference>
<feature type="domain" description="EAL" evidence="3">
    <location>
        <begin position="440"/>
        <end position="694"/>
    </location>
</feature>
<dbReference type="CDD" id="cd00130">
    <property type="entry name" value="PAS"/>
    <property type="match status" value="2"/>
</dbReference>
<dbReference type="CDD" id="cd01949">
    <property type="entry name" value="GGDEF"/>
    <property type="match status" value="1"/>
</dbReference>
<dbReference type="SMART" id="SM00086">
    <property type="entry name" value="PAC"/>
    <property type="match status" value="2"/>
</dbReference>
<evidence type="ECO:0000313" key="6">
    <source>
        <dbReference type="Proteomes" id="UP000799092"/>
    </source>
</evidence>
<name>A0A6A8DFK4_9BACI</name>
<dbReference type="Pfam" id="PF08447">
    <property type="entry name" value="PAS_3"/>
    <property type="match status" value="2"/>
</dbReference>
<dbReference type="RefSeq" id="WP_153738108.1">
    <property type="nucleotide sequence ID" value="NZ_WJNG01000016.1"/>
</dbReference>
<dbReference type="InterPro" id="IPR001610">
    <property type="entry name" value="PAC"/>
</dbReference>
<dbReference type="Gene3D" id="3.30.450.20">
    <property type="entry name" value="PAS domain"/>
    <property type="match status" value="2"/>
</dbReference>
<accession>A0A6A8DFK4</accession>
<dbReference type="NCBIfam" id="TIGR00229">
    <property type="entry name" value="sensory_box"/>
    <property type="match status" value="2"/>
</dbReference>
<keyword evidence="6" id="KW-1185">Reference proteome</keyword>
<feature type="domain" description="GGDEF" evidence="4">
    <location>
        <begin position="298"/>
        <end position="431"/>
    </location>
</feature>
<comment type="caution">
    <text evidence="5">The sequence shown here is derived from an EMBL/GenBank/DDBJ whole genome shotgun (WGS) entry which is preliminary data.</text>
</comment>
<dbReference type="Proteomes" id="UP000799092">
    <property type="component" value="Unassembled WGS sequence"/>
</dbReference>
<evidence type="ECO:0000259" key="3">
    <source>
        <dbReference type="PROSITE" id="PS50883"/>
    </source>
</evidence>
<evidence type="ECO:0000259" key="4">
    <source>
        <dbReference type="PROSITE" id="PS50887"/>
    </source>
</evidence>
<protein>
    <submittedName>
        <fullName evidence="5">EAL domain-containing protein</fullName>
    </submittedName>
</protein>
<dbReference type="EMBL" id="WJNG01000016">
    <property type="protein sequence ID" value="MRH44495.1"/>
    <property type="molecule type" value="Genomic_DNA"/>
</dbReference>
<feature type="domain" description="PAS" evidence="1">
    <location>
        <begin position="17"/>
        <end position="87"/>
    </location>
</feature>
<feature type="domain" description="PAS" evidence="1">
    <location>
        <begin position="142"/>
        <end position="211"/>
    </location>
</feature>
<dbReference type="FunFam" id="3.30.70.270:FF:000001">
    <property type="entry name" value="Diguanylate cyclase domain protein"/>
    <property type="match status" value="1"/>
</dbReference>
<dbReference type="AlphaFoldDB" id="A0A6A8DFK4"/>
<dbReference type="SMART" id="SM00091">
    <property type="entry name" value="PAS"/>
    <property type="match status" value="2"/>
</dbReference>
<dbReference type="InterPro" id="IPR013655">
    <property type="entry name" value="PAS_fold_3"/>
</dbReference>
<dbReference type="InterPro" id="IPR035919">
    <property type="entry name" value="EAL_sf"/>
</dbReference>
<dbReference type="PROSITE" id="PS50112">
    <property type="entry name" value="PAS"/>
    <property type="match status" value="2"/>
</dbReference>
<dbReference type="SUPFAM" id="SSF141868">
    <property type="entry name" value="EAL domain-like"/>
    <property type="match status" value="1"/>
</dbReference>
<dbReference type="SMART" id="SM00052">
    <property type="entry name" value="EAL"/>
    <property type="match status" value="1"/>
</dbReference>
<dbReference type="PANTHER" id="PTHR44757:SF2">
    <property type="entry name" value="BIOFILM ARCHITECTURE MAINTENANCE PROTEIN MBAA"/>
    <property type="match status" value="1"/>
</dbReference>
<dbReference type="PROSITE" id="PS50887">
    <property type="entry name" value="GGDEF"/>
    <property type="match status" value="1"/>
</dbReference>